<dbReference type="InterPro" id="IPR036890">
    <property type="entry name" value="HATPase_C_sf"/>
</dbReference>
<dbReference type="InterPro" id="IPR036097">
    <property type="entry name" value="HisK_dim/P_sf"/>
</dbReference>
<dbReference type="Gene3D" id="3.30.565.10">
    <property type="entry name" value="Histidine kinase-like ATPase, C-terminal domain"/>
    <property type="match status" value="1"/>
</dbReference>
<dbReference type="Gene3D" id="1.10.287.130">
    <property type="match status" value="1"/>
</dbReference>
<dbReference type="InterPro" id="IPR005467">
    <property type="entry name" value="His_kinase_dom"/>
</dbReference>
<dbReference type="SMART" id="SM00086">
    <property type="entry name" value="PAC"/>
    <property type="match status" value="1"/>
</dbReference>
<evidence type="ECO:0000259" key="9">
    <source>
        <dbReference type="PROSITE" id="PS50113"/>
    </source>
</evidence>
<dbReference type="Proteomes" id="UP000788153">
    <property type="component" value="Unassembled WGS sequence"/>
</dbReference>
<dbReference type="Pfam" id="PF13426">
    <property type="entry name" value="PAS_9"/>
    <property type="match status" value="1"/>
</dbReference>
<dbReference type="PRINTS" id="PR00344">
    <property type="entry name" value="BCTRLSENSOR"/>
</dbReference>
<feature type="region of interest" description="Disordered" evidence="5">
    <location>
        <begin position="1"/>
        <end position="26"/>
    </location>
</feature>
<proteinExistence type="predicted"/>
<dbReference type="PANTHER" id="PTHR43065">
    <property type="entry name" value="SENSOR HISTIDINE KINASE"/>
    <property type="match status" value="1"/>
</dbReference>
<dbReference type="SMART" id="SM00387">
    <property type="entry name" value="HATPase_c"/>
    <property type="match status" value="1"/>
</dbReference>
<dbReference type="SMART" id="SM00388">
    <property type="entry name" value="HisKA"/>
    <property type="match status" value="1"/>
</dbReference>
<dbReference type="PROSITE" id="PS50110">
    <property type="entry name" value="RESPONSE_REGULATORY"/>
    <property type="match status" value="1"/>
</dbReference>
<dbReference type="InterPro" id="IPR001789">
    <property type="entry name" value="Sig_transdc_resp-reg_receiver"/>
</dbReference>
<dbReference type="SUPFAM" id="SSF47384">
    <property type="entry name" value="Homodimeric domain of signal transducing histidine kinase"/>
    <property type="match status" value="1"/>
</dbReference>
<dbReference type="Pfam" id="PF00512">
    <property type="entry name" value="HisKA"/>
    <property type="match status" value="1"/>
</dbReference>
<comment type="caution">
    <text evidence="10">The sequence shown here is derived from an EMBL/GenBank/DDBJ whole genome shotgun (WGS) entry which is preliminary data.</text>
</comment>
<dbReference type="InterPro" id="IPR004358">
    <property type="entry name" value="Sig_transdc_His_kin-like_C"/>
</dbReference>
<feature type="domain" description="PAC" evidence="9">
    <location>
        <begin position="105"/>
        <end position="159"/>
    </location>
</feature>
<accession>A0ABX0U755</accession>
<dbReference type="NCBIfam" id="NF010076">
    <property type="entry name" value="PRK13557.1"/>
    <property type="match status" value="1"/>
</dbReference>
<organism evidence="10 11">
    <name type="scientific">Sphingomonas japonica</name>
    <dbReference type="NCBI Taxonomy" id="511662"/>
    <lineage>
        <taxon>Bacteria</taxon>
        <taxon>Pseudomonadati</taxon>
        <taxon>Pseudomonadota</taxon>
        <taxon>Alphaproteobacteria</taxon>
        <taxon>Sphingomonadales</taxon>
        <taxon>Sphingomonadaceae</taxon>
        <taxon>Sphingomonas</taxon>
    </lineage>
</organism>
<dbReference type="Pfam" id="PF02518">
    <property type="entry name" value="HATPase_c"/>
    <property type="match status" value="1"/>
</dbReference>
<dbReference type="InterPro" id="IPR035965">
    <property type="entry name" value="PAS-like_dom_sf"/>
</dbReference>
<feature type="domain" description="PAS" evidence="8">
    <location>
        <begin position="31"/>
        <end position="80"/>
    </location>
</feature>
<evidence type="ECO:0000256" key="1">
    <source>
        <dbReference type="ARBA" id="ARBA00000085"/>
    </source>
</evidence>
<dbReference type="Gene3D" id="3.30.450.20">
    <property type="entry name" value="PAS domain"/>
    <property type="match status" value="1"/>
</dbReference>
<dbReference type="CDD" id="cd00130">
    <property type="entry name" value="PAS"/>
    <property type="match status" value="1"/>
</dbReference>
<evidence type="ECO:0000259" key="6">
    <source>
        <dbReference type="PROSITE" id="PS50109"/>
    </source>
</evidence>
<evidence type="ECO:0000313" key="10">
    <source>
        <dbReference type="EMBL" id="NIJ25162.1"/>
    </source>
</evidence>
<dbReference type="Gene3D" id="3.40.50.2300">
    <property type="match status" value="1"/>
</dbReference>
<evidence type="ECO:0000256" key="4">
    <source>
        <dbReference type="PROSITE-ProRule" id="PRU00169"/>
    </source>
</evidence>
<dbReference type="InterPro" id="IPR011006">
    <property type="entry name" value="CheY-like_superfamily"/>
</dbReference>
<comment type="catalytic activity">
    <reaction evidence="1">
        <text>ATP + protein L-histidine = ADP + protein N-phospho-L-histidine.</text>
        <dbReference type="EC" id="2.7.13.3"/>
    </reaction>
</comment>
<evidence type="ECO:0000256" key="3">
    <source>
        <dbReference type="ARBA" id="ARBA00022553"/>
    </source>
</evidence>
<feature type="domain" description="Response regulatory" evidence="7">
    <location>
        <begin position="416"/>
        <end position="533"/>
    </location>
</feature>
<evidence type="ECO:0000256" key="5">
    <source>
        <dbReference type="SAM" id="MobiDB-lite"/>
    </source>
</evidence>
<protein>
    <recommendedName>
        <fullName evidence="2">histidine kinase</fullName>
        <ecNumber evidence="2">2.7.13.3</ecNumber>
    </recommendedName>
</protein>
<dbReference type="InterPro" id="IPR003594">
    <property type="entry name" value="HATPase_dom"/>
</dbReference>
<evidence type="ECO:0000256" key="2">
    <source>
        <dbReference type="ARBA" id="ARBA00012438"/>
    </source>
</evidence>
<sequence>MSDAESSNPTSELPAHRRPRSTLTKAGFSGTDDIFFAAVEMTRMPMIVTDPHREDNPIVFANAAFVQMTGYDINDLLGRNCRFLQGADTDPTAVGQIREAVANRSQVAVEIINYKKDGSAFWNALYIAPVFSNDGDLVYFFASQLDVSRRRDAEEALRQAQKMEAVGQLTGGIAHDFNNMLTVVLGNLDGVLEQETLSERGRKRITRAIEGGRRAEQLTQQLLAFARKQRLEGRPTNLNGLIASLREFLARTLGSNFEIETRFAGDLWTCKVDPVQTEVALLNILINARDAMADGGRVVIETANRYLSEDDARSHGDVRPGSYVTLSITDNGEGIPADVMPRVLEPFFTTKDVGKGSGMGLSMVYGFMRQTGGYVRIYSEVGVGTTVRLYFPALEGTQADAPTKTKTAAVRGGSESVLVVEDNPDVRELATGILTDFGYRVTAAEDGAQALEILEGAQRFDLLFTDLVMPGGINGVTLARAARESQPRLKILLTTGYAEAGLASDVPDLTGEFELINKPYRRSDLAQKVRRILDGASGV</sequence>
<dbReference type="InterPro" id="IPR001610">
    <property type="entry name" value="PAC"/>
</dbReference>
<dbReference type="SUPFAM" id="SSF55874">
    <property type="entry name" value="ATPase domain of HSP90 chaperone/DNA topoisomerase II/histidine kinase"/>
    <property type="match status" value="1"/>
</dbReference>
<dbReference type="PANTHER" id="PTHR43065:SF42">
    <property type="entry name" value="TWO-COMPONENT SENSOR PPRA"/>
    <property type="match status" value="1"/>
</dbReference>
<dbReference type="EC" id="2.7.13.3" evidence="2"/>
<dbReference type="CDD" id="cd18161">
    <property type="entry name" value="REC_hyHK_blue-like"/>
    <property type="match status" value="1"/>
</dbReference>
<feature type="modified residue" description="4-aspartylphosphate" evidence="4">
    <location>
        <position position="466"/>
    </location>
</feature>
<dbReference type="RefSeq" id="WP_140047618.1">
    <property type="nucleotide sequence ID" value="NZ_BAAAEV010000001.1"/>
</dbReference>
<dbReference type="InterPro" id="IPR000014">
    <property type="entry name" value="PAS"/>
</dbReference>
<evidence type="ECO:0000313" key="11">
    <source>
        <dbReference type="Proteomes" id="UP000788153"/>
    </source>
</evidence>
<evidence type="ECO:0000259" key="7">
    <source>
        <dbReference type="PROSITE" id="PS50110"/>
    </source>
</evidence>
<dbReference type="PROSITE" id="PS50109">
    <property type="entry name" value="HIS_KIN"/>
    <property type="match status" value="1"/>
</dbReference>
<feature type="domain" description="Histidine kinase" evidence="6">
    <location>
        <begin position="172"/>
        <end position="395"/>
    </location>
</feature>
<gene>
    <name evidence="10" type="ORF">FHT01_002704</name>
</gene>
<dbReference type="Pfam" id="PF00072">
    <property type="entry name" value="Response_reg"/>
    <property type="match status" value="1"/>
</dbReference>
<dbReference type="SUPFAM" id="SSF55785">
    <property type="entry name" value="PYP-like sensor domain (PAS domain)"/>
    <property type="match status" value="1"/>
</dbReference>
<dbReference type="EMBL" id="JAASQP010000001">
    <property type="protein sequence ID" value="NIJ25162.1"/>
    <property type="molecule type" value="Genomic_DNA"/>
</dbReference>
<name>A0ABX0U755_9SPHN</name>
<reference evidence="10 11" key="1">
    <citation type="submission" date="2020-03" db="EMBL/GenBank/DDBJ databases">
        <title>Genomic Encyclopedia of Type Strains, Phase IV (KMG-IV): sequencing the most valuable type-strain genomes for metagenomic binning, comparative biology and taxonomic classification.</title>
        <authorList>
            <person name="Goeker M."/>
        </authorList>
    </citation>
    <scope>NUCLEOTIDE SEQUENCE [LARGE SCALE GENOMIC DNA]</scope>
    <source>
        <strain evidence="10 11">DSM 22753</strain>
    </source>
</reference>
<dbReference type="InterPro" id="IPR003661">
    <property type="entry name" value="HisK_dim/P_dom"/>
</dbReference>
<dbReference type="SUPFAM" id="SSF52172">
    <property type="entry name" value="CheY-like"/>
    <property type="match status" value="1"/>
</dbReference>
<dbReference type="NCBIfam" id="TIGR00229">
    <property type="entry name" value="sensory_box"/>
    <property type="match status" value="1"/>
</dbReference>
<dbReference type="PROSITE" id="PS50112">
    <property type="entry name" value="PAS"/>
    <property type="match status" value="1"/>
</dbReference>
<dbReference type="PROSITE" id="PS50113">
    <property type="entry name" value="PAC"/>
    <property type="match status" value="1"/>
</dbReference>
<dbReference type="InterPro" id="IPR000700">
    <property type="entry name" value="PAS-assoc_C"/>
</dbReference>
<feature type="compositionally biased region" description="Polar residues" evidence="5">
    <location>
        <begin position="1"/>
        <end position="11"/>
    </location>
</feature>
<keyword evidence="11" id="KW-1185">Reference proteome</keyword>
<dbReference type="CDD" id="cd00082">
    <property type="entry name" value="HisKA"/>
    <property type="match status" value="1"/>
</dbReference>
<evidence type="ECO:0000259" key="8">
    <source>
        <dbReference type="PROSITE" id="PS50112"/>
    </source>
</evidence>
<keyword evidence="3 4" id="KW-0597">Phosphoprotein</keyword>
<dbReference type="SMART" id="SM00448">
    <property type="entry name" value="REC"/>
    <property type="match status" value="1"/>
</dbReference>